<dbReference type="EMBL" id="CAKOGP040000847">
    <property type="protein sequence ID" value="CAJ1939801.1"/>
    <property type="molecule type" value="Genomic_DNA"/>
</dbReference>
<evidence type="ECO:0000313" key="2">
    <source>
        <dbReference type="Proteomes" id="UP001295423"/>
    </source>
</evidence>
<reference evidence="1" key="1">
    <citation type="submission" date="2023-08" db="EMBL/GenBank/DDBJ databases">
        <authorList>
            <person name="Audoor S."/>
            <person name="Bilcke G."/>
        </authorList>
    </citation>
    <scope>NUCLEOTIDE SEQUENCE</scope>
</reference>
<evidence type="ECO:0000313" key="1">
    <source>
        <dbReference type="EMBL" id="CAJ1939801.1"/>
    </source>
</evidence>
<organism evidence="1 2">
    <name type="scientific">Cylindrotheca closterium</name>
    <dbReference type="NCBI Taxonomy" id="2856"/>
    <lineage>
        <taxon>Eukaryota</taxon>
        <taxon>Sar</taxon>
        <taxon>Stramenopiles</taxon>
        <taxon>Ochrophyta</taxon>
        <taxon>Bacillariophyta</taxon>
        <taxon>Bacillariophyceae</taxon>
        <taxon>Bacillariophycidae</taxon>
        <taxon>Bacillariales</taxon>
        <taxon>Bacillariaceae</taxon>
        <taxon>Cylindrotheca</taxon>
    </lineage>
</organism>
<accession>A0AAD2CQG6</accession>
<comment type="caution">
    <text evidence="1">The sequence shown here is derived from an EMBL/GenBank/DDBJ whole genome shotgun (WGS) entry which is preliminary data.</text>
</comment>
<name>A0AAD2CQG6_9STRA</name>
<protein>
    <submittedName>
        <fullName evidence="1">Uncharacterized protein</fullName>
    </submittedName>
</protein>
<gene>
    <name evidence="1" type="ORF">CYCCA115_LOCUS6744</name>
</gene>
<sequence>MCPLSLCNQNQKTLSSLQAKDFNGAVQSASCALRDLKRDIGSFDGIPPADEIAGEALDQCMHLNKVGCSISDATSPFIYDRGIVLPSTMEDGAIMTTVLVFNAALANHMLATSENSDRSLKYLHRARQLYQLAHEGQDIDQNFLFHFAVINNLAQIDQSLGDAESSQKSFEYLISVIMILITQEQSTIVSQLGGFLVNMPFSTKATAAAA</sequence>
<dbReference type="Proteomes" id="UP001295423">
    <property type="component" value="Unassembled WGS sequence"/>
</dbReference>
<proteinExistence type="predicted"/>
<keyword evidence="2" id="KW-1185">Reference proteome</keyword>
<dbReference type="AlphaFoldDB" id="A0AAD2CQG6"/>